<accession>A0A2H4RBY9</accession>
<dbReference type="InterPro" id="IPR002656">
    <property type="entry name" value="Acyl_transf_3_dom"/>
</dbReference>
<dbReference type="EMBL" id="MG018799">
    <property type="protein sequence ID" value="ATY46589.1"/>
    <property type="molecule type" value="Genomic_DNA"/>
</dbReference>
<dbReference type="PANTHER" id="PTHR23028">
    <property type="entry name" value="ACETYLTRANSFERASE"/>
    <property type="match status" value="1"/>
</dbReference>
<feature type="region of interest" description="Disordered" evidence="1">
    <location>
        <begin position="386"/>
        <end position="405"/>
    </location>
</feature>
<evidence type="ECO:0000259" key="3">
    <source>
        <dbReference type="Pfam" id="PF01757"/>
    </source>
</evidence>
<evidence type="ECO:0000313" key="4">
    <source>
        <dbReference type="EMBL" id="ATY46589.1"/>
    </source>
</evidence>
<protein>
    <submittedName>
        <fullName evidence="4">Acyltransferase</fullName>
    </submittedName>
</protein>
<feature type="transmembrane region" description="Helical" evidence="2">
    <location>
        <begin position="313"/>
        <end position="333"/>
    </location>
</feature>
<dbReference type="Pfam" id="PF01757">
    <property type="entry name" value="Acyl_transf_3"/>
    <property type="match status" value="1"/>
</dbReference>
<feature type="transmembrane region" description="Helical" evidence="2">
    <location>
        <begin position="109"/>
        <end position="128"/>
    </location>
</feature>
<feature type="transmembrane region" description="Helical" evidence="2">
    <location>
        <begin position="345"/>
        <end position="368"/>
    </location>
</feature>
<dbReference type="AlphaFoldDB" id="A0A2H4RBY9"/>
<feature type="transmembrane region" description="Helical" evidence="2">
    <location>
        <begin position="27"/>
        <end position="44"/>
    </location>
</feature>
<feature type="transmembrane region" description="Helical" evidence="2">
    <location>
        <begin position="156"/>
        <end position="175"/>
    </location>
</feature>
<feature type="domain" description="Acyltransferase 3" evidence="3">
    <location>
        <begin position="23"/>
        <end position="369"/>
    </location>
</feature>
<proteinExistence type="predicted"/>
<name>A0A2H4RBY9_9ACTN</name>
<keyword evidence="2" id="KW-0472">Membrane</keyword>
<evidence type="ECO:0000256" key="1">
    <source>
        <dbReference type="SAM" id="MobiDB-lite"/>
    </source>
</evidence>
<feature type="transmembrane region" description="Helical" evidence="2">
    <location>
        <begin position="64"/>
        <end position="88"/>
    </location>
</feature>
<feature type="transmembrane region" description="Helical" evidence="2">
    <location>
        <begin position="256"/>
        <end position="275"/>
    </location>
</feature>
<dbReference type="GO" id="GO:0009103">
    <property type="term" value="P:lipopolysaccharide biosynthetic process"/>
    <property type="evidence" value="ECO:0007669"/>
    <property type="project" value="TreeGrafter"/>
</dbReference>
<keyword evidence="4" id="KW-0012">Acyltransferase</keyword>
<evidence type="ECO:0000256" key="2">
    <source>
        <dbReference type="SAM" id="Phobius"/>
    </source>
</evidence>
<reference evidence="4" key="1">
    <citation type="submission" date="2017-09" db="EMBL/GenBank/DDBJ databases">
        <title>Overexpression of SARP Promote the Production of Pentaketide-type Ansamycins in Micromonospora sp. HK160111.</title>
        <authorList>
            <person name="Li W."/>
            <person name="Wang H."/>
        </authorList>
    </citation>
    <scope>NUCLEOTIDE SEQUENCE</scope>
    <source>
        <strain evidence="4">HK160111</strain>
    </source>
</reference>
<keyword evidence="2" id="KW-0812">Transmembrane</keyword>
<keyword evidence="4" id="KW-0808">Transferase</keyword>
<keyword evidence="2" id="KW-1133">Transmembrane helix</keyword>
<gene>
    <name evidence="4" type="primary">mas6</name>
</gene>
<feature type="transmembrane region" description="Helical" evidence="2">
    <location>
        <begin position="281"/>
        <end position="301"/>
    </location>
</feature>
<dbReference type="PANTHER" id="PTHR23028:SF53">
    <property type="entry name" value="ACYL_TRANSF_3 DOMAIN-CONTAINING PROTEIN"/>
    <property type="match status" value="1"/>
</dbReference>
<sequence length="405" mass="43960">MTSTNPLPDVPVERPASRTSLPSLTGMRFLAALMVFFAHAFLLNNPLNLTVPVNPFADEGIAHALAKVFGPAGFVGVSFFFVLSGFVLTWSMKPDDPASSFWRRRVLKIFPNHLVMWAVVMVLFAGAYTPLHSWLPNLFLVHSWFPWDDTNSGVNLPAWSLCSELLFYLVFPFIIRPIMRIAVDRLWYWAGAAVAGVAVVALLAKFVVPAGTQFVLAPLPLTKMWFAYLFPPARIFEFVLGILLARIVAAGRWPRIPAPAVAALVVAGYAATVVTPAPYNFVLVMLVPIAVVIGSVASADVRRARTGLAGPVMVWLGTVSFGFYLAQVVPILYGRLKLFGGETYGVPGAVALLAGMFAATLLLGWLLYRFVEAPVMRRWARSRPTAARSAPGPEFSPATEAGAAG</sequence>
<dbReference type="GO" id="GO:0016020">
    <property type="term" value="C:membrane"/>
    <property type="evidence" value="ECO:0007669"/>
    <property type="project" value="TreeGrafter"/>
</dbReference>
<organism evidence="4">
    <name type="scientific">Micromonospora sp. HK160111</name>
    <dbReference type="NCBI Taxonomy" id="1245497"/>
    <lineage>
        <taxon>Bacteria</taxon>
        <taxon>Bacillati</taxon>
        <taxon>Actinomycetota</taxon>
        <taxon>Actinomycetes</taxon>
        <taxon>Micromonosporales</taxon>
        <taxon>Micromonosporaceae</taxon>
        <taxon>Micromonospora</taxon>
    </lineage>
</organism>
<dbReference type="GO" id="GO:0016747">
    <property type="term" value="F:acyltransferase activity, transferring groups other than amino-acyl groups"/>
    <property type="evidence" value="ECO:0007669"/>
    <property type="project" value="InterPro"/>
</dbReference>
<feature type="transmembrane region" description="Helical" evidence="2">
    <location>
        <begin position="228"/>
        <end position="249"/>
    </location>
</feature>
<dbReference type="InterPro" id="IPR050879">
    <property type="entry name" value="Acyltransferase_3"/>
</dbReference>
<feature type="transmembrane region" description="Helical" evidence="2">
    <location>
        <begin position="187"/>
        <end position="208"/>
    </location>
</feature>